<protein>
    <submittedName>
        <fullName evidence="1">Uncharacterized protein</fullName>
    </submittedName>
</protein>
<name>A0ABQ7WXQ3_BRANA</name>
<reference evidence="1 2" key="1">
    <citation type="submission" date="2021-05" db="EMBL/GenBank/DDBJ databases">
        <title>Genome Assembly of Synthetic Allotetraploid Brassica napus Reveals Homoeologous Exchanges between Subgenomes.</title>
        <authorList>
            <person name="Davis J.T."/>
        </authorList>
    </citation>
    <scope>NUCLEOTIDE SEQUENCE [LARGE SCALE GENOMIC DNA]</scope>
    <source>
        <strain evidence="2">cv. Da-Ae</strain>
        <tissue evidence="1">Seedling</tissue>
    </source>
</reference>
<sequence length="66" mass="7448">MGCELYSHQKNLLKLLLRLQQPSLSTVHATVAVTLATFSVQDWSCPVCLVLLSRLPNRFLNYIICS</sequence>
<proteinExistence type="predicted"/>
<comment type="caution">
    <text evidence="1">The sequence shown here is derived from an EMBL/GenBank/DDBJ whole genome shotgun (WGS) entry which is preliminary data.</text>
</comment>
<evidence type="ECO:0000313" key="1">
    <source>
        <dbReference type="EMBL" id="KAH0843401.1"/>
    </source>
</evidence>
<dbReference type="EMBL" id="JAGKQM010002910">
    <property type="protein sequence ID" value="KAH0843401.1"/>
    <property type="molecule type" value="Genomic_DNA"/>
</dbReference>
<evidence type="ECO:0000313" key="2">
    <source>
        <dbReference type="Proteomes" id="UP000824890"/>
    </source>
</evidence>
<keyword evidence="2" id="KW-1185">Reference proteome</keyword>
<gene>
    <name evidence="1" type="ORF">HID58_092054</name>
</gene>
<organism evidence="1 2">
    <name type="scientific">Brassica napus</name>
    <name type="common">Rape</name>
    <dbReference type="NCBI Taxonomy" id="3708"/>
    <lineage>
        <taxon>Eukaryota</taxon>
        <taxon>Viridiplantae</taxon>
        <taxon>Streptophyta</taxon>
        <taxon>Embryophyta</taxon>
        <taxon>Tracheophyta</taxon>
        <taxon>Spermatophyta</taxon>
        <taxon>Magnoliopsida</taxon>
        <taxon>eudicotyledons</taxon>
        <taxon>Gunneridae</taxon>
        <taxon>Pentapetalae</taxon>
        <taxon>rosids</taxon>
        <taxon>malvids</taxon>
        <taxon>Brassicales</taxon>
        <taxon>Brassicaceae</taxon>
        <taxon>Brassiceae</taxon>
        <taxon>Brassica</taxon>
    </lineage>
</organism>
<dbReference type="Proteomes" id="UP000824890">
    <property type="component" value="Unassembled WGS sequence"/>
</dbReference>
<accession>A0ABQ7WXQ3</accession>